<feature type="non-terminal residue" evidence="1">
    <location>
        <position position="1"/>
    </location>
</feature>
<organism evidence="1">
    <name type="scientific">Trepomonas sp. PC1</name>
    <dbReference type="NCBI Taxonomy" id="1076344"/>
    <lineage>
        <taxon>Eukaryota</taxon>
        <taxon>Metamonada</taxon>
        <taxon>Diplomonadida</taxon>
        <taxon>Hexamitidae</taxon>
        <taxon>Hexamitinae</taxon>
        <taxon>Trepomonas</taxon>
    </lineage>
</organism>
<name>A0A146KCV4_9EUKA</name>
<dbReference type="InterPro" id="IPR026906">
    <property type="entry name" value="LRR_5"/>
</dbReference>
<dbReference type="EMBL" id="GDID01002269">
    <property type="protein sequence ID" value="JAP94337.1"/>
    <property type="molecule type" value="Transcribed_RNA"/>
</dbReference>
<dbReference type="PANTHER" id="PTHR45661">
    <property type="entry name" value="SURFACE ANTIGEN"/>
    <property type="match status" value="1"/>
</dbReference>
<protein>
    <submittedName>
        <fullName evidence="1">Leucine rich repeats-containing protein</fullName>
    </submittedName>
</protein>
<sequence length="279" mass="32172">QKEYLIQQTDQKVQNQCLFLQQKHYAMRFSHRNDFKYLYLSQATEIQSSMFQDCQNLELANLPKVKYIQSDAFHGCKYLEGILCDQLKITSLRSFYGCASLKFVQFLSLEVVGDYSFAGSGLVEIDFPNVVQIGTGAFNGCQQLRKVNLPVVKQLPSHSFTNCINLVEILAFSAKSGGYSCFYNCYKLKYVRTPLLKKIGKDFFGFCTAVSQFLVFDLSQAKNMACSCRKCPVCRKEIDYCCFAAWRRYIWETTRKIQAQSKKLKQLVNGMKKIIRQDE</sequence>
<accession>A0A146KCV4</accession>
<dbReference type="Pfam" id="PF13306">
    <property type="entry name" value="LRR_5"/>
    <property type="match status" value="1"/>
</dbReference>
<dbReference type="InterPro" id="IPR032675">
    <property type="entry name" value="LRR_dom_sf"/>
</dbReference>
<dbReference type="AlphaFoldDB" id="A0A146KCV4"/>
<dbReference type="SUPFAM" id="SSF52058">
    <property type="entry name" value="L domain-like"/>
    <property type="match status" value="1"/>
</dbReference>
<dbReference type="Gene3D" id="3.80.10.10">
    <property type="entry name" value="Ribonuclease Inhibitor"/>
    <property type="match status" value="1"/>
</dbReference>
<dbReference type="InterPro" id="IPR053139">
    <property type="entry name" value="Surface_bspA-like"/>
</dbReference>
<reference evidence="1" key="1">
    <citation type="submission" date="2015-07" db="EMBL/GenBank/DDBJ databases">
        <title>Adaptation to a free-living lifestyle via gene acquisitions in the diplomonad Trepomonas sp. PC1.</title>
        <authorList>
            <person name="Xu F."/>
            <person name="Jerlstrom-Hultqvist J."/>
            <person name="Kolisko M."/>
            <person name="Simpson A.G.B."/>
            <person name="Roger A.J."/>
            <person name="Svard S.G."/>
            <person name="Andersson J.O."/>
        </authorList>
    </citation>
    <scope>NUCLEOTIDE SEQUENCE</scope>
    <source>
        <strain evidence="1">PC1</strain>
    </source>
</reference>
<evidence type="ECO:0000313" key="1">
    <source>
        <dbReference type="EMBL" id="JAP94337.1"/>
    </source>
</evidence>
<dbReference type="PANTHER" id="PTHR45661:SF3">
    <property type="entry name" value="IG-LIKE DOMAIN-CONTAINING PROTEIN"/>
    <property type="match status" value="1"/>
</dbReference>
<gene>
    <name evidence="1" type="ORF">TPC1_13048</name>
</gene>
<proteinExistence type="predicted"/>